<proteinExistence type="predicted"/>
<reference evidence="1" key="1">
    <citation type="submission" date="2021-06" db="EMBL/GenBank/DDBJ databases">
        <authorList>
            <person name="Kallberg Y."/>
            <person name="Tangrot J."/>
            <person name="Rosling A."/>
        </authorList>
    </citation>
    <scope>NUCLEOTIDE SEQUENCE</scope>
    <source>
        <strain evidence="1">IL203A</strain>
    </source>
</reference>
<gene>
    <name evidence="1" type="ORF">DHETER_LOCUS13459</name>
</gene>
<keyword evidence="2" id="KW-1185">Reference proteome</keyword>
<name>A0ACA9Q0G9_9GLOM</name>
<comment type="caution">
    <text evidence="1">The sequence shown here is derived from an EMBL/GenBank/DDBJ whole genome shotgun (WGS) entry which is preliminary data.</text>
</comment>
<dbReference type="EMBL" id="CAJVPU010036904">
    <property type="protein sequence ID" value="CAG8731273.1"/>
    <property type="molecule type" value="Genomic_DNA"/>
</dbReference>
<accession>A0ACA9Q0G9</accession>
<organism evidence="1 2">
    <name type="scientific">Dentiscutata heterogama</name>
    <dbReference type="NCBI Taxonomy" id="1316150"/>
    <lineage>
        <taxon>Eukaryota</taxon>
        <taxon>Fungi</taxon>
        <taxon>Fungi incertae sedis</taxon>
        <taxon>Mucoromycota</taxon>
        <taxon>Glomeromycotina</taxon>
        <taxon>Glomeromycetes</taxon>
        <taxon>Diversisporales</taxon>
        <taxon>Gigasporaceae</taxon>
        <taxon>Dentiscutata</taxon>
    </lineage>
</organism>
<feature type="non-terminal residue" evidence="1">
    <location>
        <position position="1"/>
    </location>
</feature>
<protein>
    <submittedName>
        <fullName evidence="1">2343_t:CDS:1</fullName>
    </submittedName>
</protein>
<dbReference type="Proteomes" id="UP000789702">
    <property type="component" value="Unassembled WGS sequence"/>
</dbReference>
<evidence type="ECO:0000313" key="2">
    <source>
        <dbReference type="Proteomes" id="UP000789702"/>
    </source>
</evidence>
<sequence>SMLFGLKYEKKKSEINNEQTLSSAVKNCQNEEIMNKLFNYHLKKYIAMSIECKSFFINWKNQESNIIKLNTKLKEIYPPDYIFNDCELYAWRTLLKHTGCDNITPFGKGSMIINKKCYSDAEN</sequence>
<evidence type="ECO:0000313" key="1">
    <source>
        <dbReference type="EMBL" id="CAG8731273.1"/>
    </source>
</evidence>